<dbReference type="Proteomes" id="UP000321378">
    <property type="component" value="Chromosome"/>
</dbReference>
<organism evidence="2 3">
    <name type="scientific">Leptotrichia trevisanii</name>
    <dbReference type="NCBI Taxonomy" id="109328"/>
    <lineage>
        <taxon>Bacteria</taxon>
        <taxon>Fusobacteriati</taxon>
        <taxon>Fusobacteriota</taxon>
        <taxon>Fusobacteriia</taxon>
        <taxon>Fusobacteriales</taxon>
        <taxon>Leptotrichiaceae</taxon>
        <taxon>Leptotrichia</taxon>
    </lineage>
</organism>
<dbReference type="InterPro" id="IPR001387">
    <property type="entry name" value="Cro/C1-type_HTH"/>
</dbReference>
<feature type="domain" description="HTH cro/C1-type" evidence="1">
    <location>
        <begin position="23"/>
        <end position="78"/>
    </location>
</feature>
<dbReference type="EMBL" id="AP019840">
    <property type="protein sequence ID" value="BBM52575.1"/>
    <property type="molecule type" value="Genomic_DNA"/>
</dbReference>
<dbReference type="GO" id="GO:0003677">
    <property type="term" value="F:DNA binding"/>
    <property type="evidence" value="ECO:0007669"/>
    <property type="project" value="InterPro"/>
</dbReference>
<accession>A0A510KS52</accession>
<dbReference type="Pfam" id="PF01381">
    <property type="entry name" value="HTH_3"/>
    <property type="match status" value="1"/>
</dbReference>
<evidence type="ECO:0000313" key="3">
    <source>
        <dbReference type="Proteomes" id="UP000321378"/>
    </source>
</evidence>
<reference evidence="2 3" key="1">
    <citation type="submission" date="2019-07" db="EMBL/GenBank/DDBJ databases">
        <title>Complete Genome Sequence of Leptotrichia trevisanii Strain JMUB3935.</title>
        <authorList>
            <person name="Watanabe S."/>
            <person name="Cui L."/>
        </authorList>
    </citation>
    <scope>NUCLEOTIDE SEQUENCE [LARGE SCALE GENOMIC DNA]</scope>
    <source>
        <strain evidence="2 3">JMUB3935</strain>
    </source>
</reference>
<dbReference type="PROSITE" id="PS50943">
    <property type="entry name" value="HTH_CROC1"/>
    <property type="match status" value="1"/>
</dbReference>
<gene>
    <name evidence="2" type="ORF">JMUB3935_1554</name>
</gene>
<evidence type="ECO:0000313" key="2">
    <source>
        <dbReference type="EMBL" id="BBM52575.1"/>
    </source>
</evidence>
<protein>
    <recommendedName>
        <fullName evidence="1">HTH cro/C1-type domain-containing protein</fullName>
    </recommendedName>
</protein>
<dbReference type="SUPFAM" id="SSF47413">
    <property type="entry name" value="lambda repressor-like DNA-binding domains"/>
    <property type="match status" value="1"/>
</dbReference>
<name>A0A510KS52_9FUSO</name>
<sequence length="149" mass="17242">MEISKSRKKIKPTDKEIKRAEELKNLRLKNNLSLEEVAQKLNISKVTLSRYENTDITNIPMGNIEKLAKIYKTTPGYIMGWENNLNNNVQTDPSFVDTSVLTPEELAEFEKVTGVNKQLFFNDVDDEHDMAVFKRAVIDILIKQRENKK</sequence>
<proteinExistence type="predicted"/>
<dbReference type="InterPro" id="IPR010982">
    <property type="entry name" value="Lambda_DNA-bd_dom_sf"/>
</dbReference>
<dbReference type="CDD" id="cd00093">
    <property type="entry name" value="HTH_XRE"/>
    <property type="match status" value="1"/>
</dbReference>
<dbReference type="SMART" id="SM00530">
    <property type="entry name" value="HTH_XRE"/>
    <property type="match status" value="1"/>
</dbReference>
<dbReference type="AlphaFoldDB" id="A0A510KS52"/>
<dbReference type="Gene3D" id="1.10.260.40">
    <property type="entry name" value="lambda repressor-like DNA-binding domains"/>
    <property type="match status" value="1"/>
</dbReference>
<dbReference type="RefSeq" id="WP_146996917.1">
    <property type="nucleotide sequence ID" value="NZ_AP019840.1"/>
</dbReference>
<evidence type="ECO:0000259" key="1">
    <source>
        <dbReference type="PROSITE" id="PS50943"/>
    </source>
</evidence>